<dbReference type="Proteomes" id="UP000642144">
    <property type="component" value="Unassembled WGS sequence"/>
</dbReference>
<dbReference type="InterPro" id="IPR036390">
    <property type="entry name" value="WH_DNA-bd_sf"/>
</dbReference>
<dbReference type="PANTHER" id="PTHR30136">
    <property type="entry name" value="HELIX-TURN-HELIX TRANSCRIPTIONAL REGULATOR, ICLR FAMILY"/>
    <property type="match status" value="1"/>
</dbReference>
<dbReference type="InterPro" id="IPR005471">
    <property type="entry name" value="Tscrpt_reg_IclR_N"/>
</dbReference>
<reference evidence="6 7" key="1">
    <citation type="submission" date="2019-12" db="EMBL/GenBank/DDBJ databases">
        <title>Novel species isolated from a subtropical stream in China.</title>
        <authorList>
            <person name="Lu H."/>
        </authorList>
    </citation>
    <scope>NUCLEOTIDE SEQUENCE [LARGE SCALE GENOMIC DNA]</scope>
    <source>
        <strain evidence="6 7">CY42W</strain>
    </source>
</reference>
<dbReference type="InterPro" id="IPR029016">
    <property type="entry name" value="GAF-like_dom_sf"/>
</dbReference>
<feature type="domain" description="IclR-ED" evidence="5">
    <location>
        <begin position="65"/>
        <end position="248"/>
    </location>
</feature>
<keyword evidence="1" id="KW-0805">Transcription regulation</keyword>
<keyword evidence="7" id="KW-1185">Reference proteome</keyword>
<accession>A0ABW9W1W6</accession>
<evidence type="ECO:0000313" key="7">
    <source>
        <dbReference type="Proteomes" id="UP000642144"/>
    </source>
</evidence>
<evidence type="ECO:0000259" key="4">
    <source>
        <dbReference type="PROSITE" id="PS51077"/>
    </source>
</evidence>
<dbReference type="InterPro" id="IPR014757">
    <property type="entry name" value="Tscrpt_reg_IclR_C"/>
</dbReference>
<evidence type="ECO:0000313" key="6">
    <source>
        <dbReference type="EMBL" id="MYN27948.1"/>
    </source>
</evidence>
<dbReference type="RefSeq" id="WP_161055820.1">
    <property type="nucleotide sequence ID" value="NZ_WWCT01000012.1"/>
</dbReference>
<evidence type="ECO:0000256" key="3">
    <source>
        <dbReference type="ARBA" id="ARBA00023163"/>
    </source>
</evidence>
<protein>
    <submittedName>
        <fullName evidence="6">Helix-turn-helix domain-containing protein</fullName>
    </submittedName>
</protein>
<proteinExistence type="predicted"/>
<dbReference type="Pfam" id="PF09339">
    <property type="entry name" value="HTH_IclR"/>
    <property type="match status" value="1"/>
</dbReference>
<dbReference type="InterPro" id="IPR050707">
    <property type="entry name" value="HTH_MetabolicPath_Reg"/>
</dbReference>
<feature type="domain" description="HTH iclR-type" evidence="4">
    <location>
        <begin position="4"/>
        <end position="71"/>
    </location>
</feature>
<keyword evidence="3" id="KW-0804">Transcription</keyword>
<dbReference type="PANTHER" id="PTHR30136:SF35">
    <property type="entry name" value="HTH-TYPE TRANSCRIPTIONAL REGULATOR RV1719"/>
    <property type="match status" value="1"/>
</dbReference>
<dbReference type="SUPFAM" id="SSF55781">
    <property type="entry name" value="GAF domain-like"/>
    <property type="match status" value="1"/>
</dbReference>
<dbReference type="PROSITE" id="PS51078">
    <property type="entry name" value="ICLR_ED"/>
    <property type="match status" value="1"/>
</dbReference>
<dbReference type="SMART" id="SM00346">
    <property type="entry name" value="HTH_ICLR"/>
    <property type="match status" value="1"/>
</dbReference>
<dbReference type="SUPFAM" id="SSF46785">
    <property type="entry name" value="Winged helix' DNA-binding domain"/>
    <property type="match status" value="1"/>
</dbReference>
<dbReference type="Pfam" id="PF01614">
    <property type="entry name" value="IclR_C"/>
    <property type="match status" value="1"/>
</dbReference>
<dbReference type="EMBL" id="WWCT01000012">
    <property type="protein sequence ID" value="MYN27948.1"/>
    <property type="molecule type" value="Genomic_DNA"/>
</dbReference>
<dbReference type="Gene3D" id="1.10.10.10">
    <property type="entry name" value="Winged helix-like DNA-binding domain superfamily/Winged helix DNA-binding domain"/>
    <property type="match status" value="1"/>
</dbReference>
<keyword evidence="2" id="KW-0238">DNA-binding</keyword>
<gene>
    <name evidence="6" type="ORF">GTP69_16185</name>
</gene>
<evidence type="ECO:0000256" key="2">
    <source>
        <dbReference type="ARBA" id="ARBA00023125"/>
    </source>
</evidence>
<evidence type="ECO:0000259" key="5">
    <source>
        <dbReference type="PROSITE" id="PS51078"/>
    </source>
</evidence>
<dbReference type="PROSITE" id="PS51077">
    <property type="entry name" value="HTH_ICLR"/>
    <property type="match status" value="1"/>
</dbReference>
<dbReference type="InterPro" id="IPR036388">
    <property type="entry name" value="WH-like_DNA-bd_sf"/>
</dbReference>
<organism evidence="6 7">
    <name type="scientific">Duganella levis</name>
    <dbReference type="NCBI Taxonomy" id="2692169"/>
    <lineage>
        <taxon>Bacteria</taxon>
        <taxon>Pseudomonadati</taxon>
        <taxon>Pseudomonadota</taxon>
        <taxon>Betaproteobacteria</taxon>
        <taxon>Burkholderiales</taxon>
        <taxon>Oxalobacteraceae</taxon>
        <taxon>Telluria group</taxon>
        <taxon>Duganella</taxon>
    </lineage>
</organism>
<sequence>MEGIQVITRAAAILRAVGAQPDGLSLGKLAQATGLARSTVQRIVDALEMEHLVQAGAGGVRPGWGLRRLGELPGSGIAQELRAALYELFEATHETIDLSTLTGGEVLFVDRFLSDQPERAVPSVGAIYPAYTMASGKGLLACLSNEEIEALYADAPLQQLTPNTVASMPALLQQIDGIRAGAFAYDLEEHALGRSAIGLPVGVHQGVALAISVVLPTGRFARQRNTVEQAVLRCAERCRAQLAVYLTGTGAVKPST</sequence>
<name>A0ABW9W1W6_9BURK</name>
<comment type="caution">
    <text evidence="6">The sequence shown here is derived from an EMBL/GenBank/DDBJ whole genome shotgun (WGS) entry which is preliminary data.</text>
</comment>
<evidence type="ECO:0000256" key="1">
    <source>
        <dbReference type="ARBA" id="ARBA00023015"/>
    </source>
</evidence>
<dbReference type="Gene3D" id="3.30.450.40">
    <property type="match status" value="1"/>
</dbReference>